<feature type="region of interest" description="Disordered" evidence="1">
    <location>
        <begin position="835"/>
        <end position="872"/>
    </location>
</feature>
<feature type="compositionally biased region" description="Basic and acidic residues" evidence="1">
    <location>
        <begin position="144"/>
        <end position="159"/>
    </location>
</feature>
<dbReference type="GO" id="GO:0030154">
    <property type="term" value="P:cell differentiation"/>
    <property type="evidence" value="ECO:0007669"/>
    <property type="project" value="TreeGrafter"/>
</dbReference>
<dbReference type="Pfam" id="PF15273">
    <property type="entry name" value="NHS"/>
    <property type="match status" value="1"/>
</dbReference>
<feature type="compositionally biased region" description="Low complexity" evidence="1">
    <location>
        <begin position="1153"/>
        <end position="1175"/>
    </location>
</feature>
<feature type="region of interest" description="Disordered" evidence="1">
    <location>
        <begin position="1300"/>
        <end position="1326"/>
    </location>
</feature>
<feature type="compositionally biased region" description="Basic and acidic residues" evidence="1">
    <location>
        <begin position="471"/>
        <end position="480"/>
    </location>
</feature>
<sequence length="1731" mass="189234">MPFSKRVVEPQLLCRQQIPNDEGLLFEDLCAISNVVLSRTLRQLSELARHACSLFQELENDILSTNQRVWVLQNKIGQIQQTAGALDPKKEAVPVSNLDVESKLSAHYQAPWHQQHNIFHPCTRAPCLEELHRNAQLSLRALHRDEQQHQRSSSRERNRVTISISVAPPMPTFPSPHTIRRQQRSCLARAQERAERERELDYQPRKERVVRETEIQTIEKKERPGREADSQTIQRKFECFYSLDTIEGCIVIPWNRKAASSEEGESAEMLGGQKAKDSVRSAPPTQDKQTNWSKENIPPSDQISDDSNAVSSCIIPINVTGVGFDREASARCSLVHSQSVLQRRRKLRRRKTITGIPKRVQHDMDSDESPVARERTVIIHAHPHQLSLCQEDISISGRLHHTRDSGCQTDDFLIACTAAPSRRRIRAQRSHQGIPASLSHSTGNISSLGDQSDSAYITASTHGGRLRSRSLPREGGRLMDSDEDDDDNYDDDDDDEELSPYEAEDFIPPGPSPRMKMMLMKDEEESTDDQAAPEPLQLGSLKRLQRSGERDRGGGGGGSPEHSWMERGRSRLPRKADMGSCEISSSSDTFSSPIHSVSTTGVLGSHADHKEDHQSSSGNWSGSSSTCPSQTSETIPPPSSPPLTGSSHCDSELSLNTVPNAIDEGFSLDPSYHSDLRPQSQGHRSSSFTSSATDQMDDAGVSTASEGEWTYPPDQDQIDPDQDLDHTPSLSESHELIQEYSSKQGLDDQTCFSDKTSNPEKEPGSHYRSDTEGFYSSSVNFDACNQSYTAYKCNYADPGPDCAQSSTVAIQSSHGVYPQPLVDFKAGTMTLGRTCRSLRKSKVKPPPPKRTSSLKEPSGSVDVGTDTQADKDEPKVINEQELTLSSTDMKLELDLEIAGAPEPLQSSCLVTESLGSWGMGLGQAMDMVEPMSFTSADTHSFKDEGAVQSDYADLWLHNSELKSNNGEYTSMSNSSTATGTTVMEGIKSPDSSSSSTEMQTQAIAQITETKASSPPLPPGDFKLGSPEKLAGLASPSSGYSSQSETPTSTLPSSSAAFFPGPLSPSTGKRKPKVPERKSSLSSLQQFPRDGASISSCNKKDSDFPPPPSQLDLNVLHGGYVRHTLSHRTYHMHTLHHSKHRVTNVLATGTKMVAPEASNSNPPPSSSSASATPNSNLVTLTPPAPRSGHLHSVSQPTDSQSTSTTYHETANAAETVTRPRCPPSGSTLAPPPVNTRPLPPRRPPPRPPCHDHISSPEHSQPPPPGRHPDGPPSYESLLLRQDRYGPGTFWAMTAFRTRMDPTSDLSEDSSPLHRPVPRAPHPSPVDLHTHIHSHAEFRGLSHSSHTHSEFRVLGERSFSQDDDDDDDDEEEEEEQAKESQKATCSRGSMRSDHPPPPAYEFAGGSHSNSGSWASPVKVPGNTTETSHPYLISDTRKGGQEVQEEEKEVISGATRSAHQHQQPQESKDDSTTPDTEDYFSKDSTPSDNSLSPLMDDTKVDDDIIITSPNKTRTTEDLFAMIHRSKRKVLGRKDSGDINVKSRLCPTAPVTPSNAPTAVVPPAPPLNFPATIANAVGSQRAPVPIYRSAKKSSTSNEEFKLLLLKKGSRSDSSYRMSATEILKSPITPKTPGEALQEGPFKPAEEPSSTLQEPTISGPDPIQIPGLFPRANAESFTPKTLPMSAASRQGRSRIPPVANSSRYSTRSRLYTAPMQAISEGDTENSDGSPHDDRSS</sequence>
<feature type="compositionally biased region" description="Polar residues" evidence="1">
    <location>
        <begin position="1479"/>
        <end position="1489"/>
    </location>
</feature>
<reference evidence="2" key="1">
    <citation type="submission" date="2025-08" db="UniProtKB">
        <authorList>
            <consortium name="Ensembl"/>
        </authorList>
    </citation>
    <scope>IDENTIFICATION</scope>
</reference>
<dbReference type="PANTHER" id="PTHR23039">
    <property type="entry name" value="NANCE-HORAN SYNDROME PROTEIN"/>
    <property type="match status" value="1"/>
</dbReference>
<dbReference type="GO" id="GO:0002088">
    <property type="term" value="P:lens development in camera-type eye"/>
    <property type="evidence" value="ECO:0007669"/>
    <property type="project" value="TreeGrafter"/>
</dbReference>
<feature type="compositionally biased region" description="Polar residues" evidence="1">
    <location>
        <begin position="438"/>
        <end position="461"/>
    </location>
</feature>
<dbReference type="FunFam" id="1.20.5.340:FF:000039">
    <property type="entry name" value="Nance-Horan syndrome protein isoform X1"/>
    <property type="match status" value="1"/>
</dbReference>
<feature type="region of interest" description="Disordered" evidence="1">
    <location>
        <begin position="1610"/>
        <end position="1731"/>
    </location>
</feature>
<dbReference type="GeneTree" id="ENSGT00950000182963"/>
<feature type="compositionally biased region" description="Low complexity" evidence="1">
    <location>
        <begin position="1696"/>
        <end position="1707"/>
    </location>
</feature>
<dbReference type="InterPro" id="IPR024845">
    <property type="entry name" value="NHS-like"/>
</dbReference>
<feature type="compositionally biased region" description="Acidic residues" evidence="1">
    <location>
        <begin position="1359"/>
        <end position="1374"/>
    </location>
</feature>
<feature type="region of interest" description="Disordered" evidence="1">
    <location>
        <begin position="1338"/>
        <end position="1504"/>
    </location>
</feature>
<dbReference type="Ensembl" id="ENSKMAT00000025380.1">
    <property type="protein sequence ID" value="ENSKMAP00000025062.1"/>
    <property type="gene ID" value="ENSKMAG00000018576.1"/>
</dbReference>
<feature type="region of interest" description="Disordered" evidence="1">
    <location>
        <begin position="964"/>
        <end position="1110"/>
    </location>
</feature>
<feature type="compositionally biased region" description="Polar residues" evidence="1">
    <location>
        <begin position="964"/>
        <end position="981"/>
    </location>
</feature>
<reference evidence="2" key="2">
    <citation type="submission" date="2025-09" db="UniProtKB">
        <authorList>
            <consortium name="Ensembl"/>
        </authorList>
    </citation>
    <scope>IDENTIFICATION</scope>
</reference>
<organism evidence="2 3">
    <name type="scientific">Kryptolebias marmoratus</name>
    <name type="common">Mangrove killifish</name>
    <name type="synonym">Rivulus marmoratus</name>
    <dbReference type="NCBI Taxonomy" id="37003"/>
    <lineage>
        <taxon>Eukaryota</taxon>
        <taxon>Metazoa</taxon>
        <taxon>Chordata</taxon>
        <taxon>Craniata</taxon>
        <taxon>Vertebrata</taxon>
        <taxon>Euteleostomi</taxon>
        <taxon>Actinopterygii</taxon>
        <taxon>Neopterygii</taxon>
        <taxon>Teleostei</taxon>
        <taxon>Neoteleostei</taxon>
        <taxon>Acanthomorphata</taxon>
        <taxon>Ovalentaria</taxon>
        <taxon>Atherinomorphae</taxon>
        <taxon>Cyprinodontiformes</taxon>
        <taxon>Rivulidae</taxon>
        <taxon>Kryptolebias</taxon>
    </lineage>
</organism>
<feature type="compositionally biased region" description="Acidic residues" evidence="1">
    <location>
        <begin position="481"/>
        <end position="505"/>
    </location>
</feature>
<feature type="compositionally biased region" description="Polar residues" evidence="1">
    <location>
        <begin position="1451"/>
        <end position="1462"/>
    </location>
</feature>
<feature type="compositionally biased region" description="Polar residues" evidence="1">
    <location>
        <begin position="677"/>
        <end position="694"/>
    </location>
</feature>
<feature type="compositionally biased region" description="Low complexity" evidence="1">
    <location>
        <begin position="1040"/>
        <end position="1054"/>
    </location>
</feature>
<feature type="region of interest" description="Disordered" evidence="1">
    <location>
        <begin position="144"/>
        <end position="181"/>
    </location>
</feature>
<name>A0A3Q3GNL8_KRYMA</name>
<feature type="compositionally biased region" description="Low complexity" evidence="1">
    <location>
        <begin position="615"/>
        <end position="634"/>
    </location>
</feature>
<feature type="compositionally biased region" description="Basic and acidic residues" evidence="1">
    <location>
        <begin position="757"/>
        <end position="771"/>
    </location>
</feature>
<feature type="compositionally biased region" description="Low complexity" evidence="1">
    <location>
        <begin position="1191"/>
        <end position="1204"/>
    </location>
</feature>
<feature type="compositionally biased region" description="Pro residues" evidence="1">
    <location>
        <begin position="1228"/>
        <end position="1246"/>
    </location>
</feature>
<feature type="compositionally biased region" description="Polar residues" evidence="1">
    <location>
        <begin position="283"/>
        <end position="306"/>
    </location>
</feature>
<evidence type="ECO:0000313" key="2">
    <source>
        <dbReference type="Ensembl" id="ENSKMAP00000025062.1"/>
    </source>
</evidence>
<dbReference type="STRING" id="37003.ENSKMAP00000025062"/>
<evidence type="ECO:0000313" key="3">
    <source>
        <dbReference type="Proteomes" id="UP000264800"/>
    </source>
</evidence>
<dbReference type="RefSeq" id="XP_017295402.1">
    <property type="nucleotide sequence ID" value="XM_017439913.1"/>
</dbReference>
<dbReference type="PANTHER" id="PTHR23039:SF10">
    <property type="entry name" value="NANCE-HORAN SYNDROME PROTEIN ISOFORM X1"/>
    <property type="match status" value="1"/>
</dbReference>
<dbReference type="GeneID" id="108250164"/>
<evidence type="ECO:0000256" key="1">
    <source>
        <dbReference type="SAM" id="MobiDB-lite"/>
    </source>
</evidence>
<feature type="compositionally biased region" description="Polar residues" evidence="1">
    <location>
        <begin position="989"/>
        <end position="1012"/>
    </location>
</feature>
<feature type="compositionally biased region" description="Basic and acidic residues" evidence="1">
    <location>
        <begin position="563"/>
        <end position="577"/>
    </location>
</feature>
<feature type="region of interest" description="Disordered" evidence="1">
    <location>
        <begin position="262"/>
        <end position="306"/>
    </location>
</feature>
<dbReference type="Proteomes" id="UP000264800">
    <property type="component" value="Unplaced"/>
</dbReference>
<feature type="region of interest" description="Disordered" evidence="1">
    <location>
        <begin position="1153"/>
        <end position="1276"/>
    </location>
</feature>
<feature type="compositionally biased region" description="Low complexity" evidence="1">
    <location>
        <begin position="580"/>
        <end position="596"/>
    </location>
</feature>
<protein>
    <submittedName>
        <fullName evidence="2">Nance-Horan syndrome b (congenital cataracts and dental anomalies)</fullName>
    </submittedName>
</protein>
<feature type="region of interest" description="Disordered" evidence="1">
    <location>
        <begin position="424"/>
        <end position="772"/>
    </location>
</feature>
<keyword evidence="3" id="KW-1185">Reference proteome</keyword>
<dbReference type="Gene3D" id="1.20.5.340">
    <property type="match status" value="1"/>
</dbReference>
<accession>A0A3Q3GNL8</accession>
<proteinExistence type="predicted"/>
<dbReference type="OrthoDB" id="8965057at2759"/>